<name>A0A1X2G604_9FUNG</name>
<comment type="caution">
    <text evidence="7">The sequence shown here is derived from an EMBL/GenBank/DDBJ whole genome shotgun (WGS) entry which is preliminary data.</text>
</comment>
<feature type="compositionally biased region" description="Polar residues" evidence="4">
    <location>
        <begin position="443"/>
        <end position="465"/>
    </location>
</feature>
<feature type="compositionally biased region" description="Basic and acidic residues" evidence="4">
    <location>
        <begin position="607"/>
        <end position="619"/>
    </location>
</feature>
<dbReference type="PANTHER" id="PTHR32075:SF6">
    <property type="entry name" value="ISWI CHROMATIN-REMODELING COMPLEX SUBUNIT YPL216W-RELATED"/>
    <property type="match status" value="1"/>
</dbReference>
<dbReference type="InterPro" id="IPR028941">
    <property type="entry name" value="WHIM2_dom"/>
</dbReference>
<feature type="region of interest" description="Disordered" evidence="4">
    <location>
        <begin position="903"/>
        <end position="925"/>
    </location>
</feature>
<feature type="compositionally biased region" description="Basic and acidic residues" evidence="4">
    <location>
        <begin position="691"/>
        <end position="710"/>
    </location>
</feature>
<dbReference type="Proteomes" id="UP000242146">
    <property type="component" value="Unassembled WGS sequence"/>
</dbReference>
<evidence type="ECO:0000256" key="3">
    <source>
        <dbReference type="PROSITE-ProRule" id="PRU00475"/>
    </source>
</evidence>
<proteinExistence type="predicted"/>
<dbReference type="GO" id="GO:0000785">
    <property type="term" value="C:chromatin"/>
    <property type="evidence" value="ECO:0007669"/>
    <property type="project" value="UniProtKB-ARBA"/>
</dbReference>
<dbReference type="SMART" id="SM00571">
    <property type="entry name" value="DDT"/>
    <property type="match status" value="1"/>
</dbReference>
<dbReference type="InterPro" id="IPR013136">
    <property type="entry name" value="WSTF_Acf1_Cbp146"/>
</dbReference>
<dbReference type="STRING" id="101127.A0A1X2G604"/>
<comment type="subcellular location">
    <subcellularLocation>
        <location evidence="1 3">Nucleus</location>
    </subcellularLocation>
</comment>
<evidence type="ECO:0000259" key="5">
    <source>
        <dbReference type="PROSITE" id="PS50827"/>
    </source>
</evidence>
<keyword evidence="8" id="KW-1185">Reference proteome</keyword>
<reference evidence="7 8" key="1">
    <citation type="submission" date="2016-07" db="EMBL/GenBank/DDBJ databases">
        <title>Pervasive Adenine N6-methylation of Active Genes in Fungi.</title>
        <authorList>
            <consortium name="DOE Joint Genome Institute"/>
            <person name="Mondo S.J."/>
            <person name="Dannebaum R.O."/>
            <person name="Kuo R.C."/>
            <person name="Labutti K."/>
            <person name="Haridas S."/>
            <person name="Kuo A."/>
            <person name="Salamov A."/>
            <person name="Ahrendt S.R."/>
            <person name="Lipzen A."/>
            <person name="Sullivan W."/>
            <person name="Andreopoulos W.B."/>
            <person name="Clum A."/>
            <person name="Lindquist E."/>
            <person name="Daum C."/>
            <person name="Ramamoorthy G.K."/>
            <person name="Gryganskyi A."/>
            <person name="Culley D."/>
            <person name="Magnuson J.K."/>
            <person name="James T.Y."/>
            <person name="O'Malley M.A."/>
            <person name="Stajich J.E."/>
            <person name="Spatafora J.W."/>
            <person name="Visel A."/>
            <person name="Grigoriev I.V."/>
        </authorList>
    </citation>
    <scope>NUCLEOTIDE SEQUENCE [LARGE SCALE GENOMIC DNA]</scope>
    <source>
        <strain evidence="7 8">NRRL 3301</strain>
    </source>
</reference>
<dbReference type="Pfam" id="PF02791">
    <property type="entry name" value="DDT"/>
    <property type="match status" value="1"/>
</dbReference>
<keyword evidence="2 3" id="KW-0539">Nucleus</keyword>
<feature type="compositionally biased region" description="Polar residues" evidence="4">
    <location>
        <begin position="624"/>
        <end position="634"/>
    </location>
</feature>
<evidence type="ECO:0000256" key="4">
    <source>
        <dbReference type="SAM" id="MobiDB-lite"/>
    </source>
</evidence>
<feature type="domain" description="DDT" evidence="5">
    <location>
        <begin position="334"/>
        <end position="397"/>
    </location>
</feature>
<evidence type="ECO:0000313" key="8">
    <source>
        <dbReference type="Proteomes" id="UP000242146"/>
    </source>
</evidence>
<dbReference type="AlphaFoldDB" id="A0A1X2G604"/>
<dbReference type="GO" id="GO:0000781">
    <property type="term" value="C:chromosome, telomeric region"/>
    <property type="evidence" value="ECO:0007669"/>
    <property type="project" value="GOC"/>
</dbReference>
<feature type="region of interest" description="Disordered" evidence="4">
    <location>
        <begin position="607"/>
        <end position="710"/>
    </location>
</feature>
<evidence type="ECO:0000256" key="2">
    <source>
        <dbReference type="ARBA" id="ARBA00023242"/>
    </source>
</evidence>
<feature type="compositionally biased region" description="Basic and acidic residues" evidence="4">
    <location>
        <begin position="670"/>
        <end position="679"/>
    </location>
</feature>
<feature type="domain" description="WAC" evidence="6">
    <location>
        <begin position="27"/>
        <end position="133"/>
    </location>
</feature>
<evidence type="ECO:0000313" key="7">
    <source>
        <dbReference type="EMBL" id="ORX45912.1"/>
    </source>
</evidence>
<dbReference type="GO" id="GO:0005634">
    <property type="term" value="C:nucleus"/>
    <property type="evidence" value="ECO:0007669"/>
    <property type="project" value="UniProtKB-SubCell"/>
</dbReference>
<dbReference type="OrthoDB" id="332390at2759"/>
<accession>A0A1X2G604</accession>
<sequence length="945" mass="107479">MPLLKRKHLDLIDPPPLDLSSNASSKQQVWYCPVTQELFDDYSAYVERTFILKQPLWQCESTGRINLTYQQAAESERVEKGKLQGKLPDSLQKALLIHAQFHNARLDKVVDDVHSYFESRYVVGEQLSCDWEAGTWYTANILEAPPLDEQISDDVKYKIQLVDEDFNAIDEYIKVMPRSAIRRDRFALSKSLLKRFFREALTKESYLGAPWVVELGFAQRFGIDTTLPKDLAATRDTAIRKSKKLKEQVLAERQLELKKSGLEDSADAKRIEANLKYPMEDLDLPAYRRVPPVGPFAVIMDMTPGTNNELKPVPNPMGDMIACPLPKQESTIAAECFGSFLMVWSFLNVFSRPLCLSPFSLDDFESSLRYNSTDTKCELVYEVIASLLNCLIRHRLVYGRQTTMPLSSFDMSSSSSPAPSPRLQPAHHLASQMDELALEDGTTPASPTTNGRHAASTQDNGTNSMDLDEPQPTNGHIVAIERGCGTDEVVKIGGNWDSAPLDKGNHRQGWQDVLIGCINDLVFELHADTSTYDTIMCQLVPKLNSASRDRELAYLSLSLKDKLTIFELLVHAVNETQAIKEYMETCQEQLTELRKEKMELGREKKRIIAERSEHEKRCEEEEVNNMSTTSSVQNSDDESSALSDEDSASDPRAMSQKDRIASRQANLKRMQQEREEVEKKRRKLQNQQRQIARERTQEMKARATARRRLDTEEQQVLRKLDQVERDLRRYSTLRCKPIGRDKFYNRYYYLDNVGGAHAHGTGRLFVQSPSLSDLMYLLERDSPAFYTSAADKLPVPVNEDGTQEVKKPEENPKKSASLACGHGGGISFMCQLMEHQGMADKAACLKSNLDNVKSGHDVEWWESIDEPETLDQLMEWLNPKGTREHALRKELTRHWQGLTQGMKKMHADRQQSNGPPEVTRRSTRTKSTVVYAPGSWFSYTNKLAK</sequence>
<dbReference type="Pfam" id="PF10537">
    <property type="entry name" value="WAC_Acf1_DNA_bd"/>
    <property type="match status" value="1"/>
</dbReference>
<dbReference type="EMBL" id="MCGT01000040">
    <property type="protein sequence ID" value="ORX45912.1"/>
    <property type="molecule type" value="Genomic_DNA"/>
</dbReference>
<gene>
    <name evidence="7" type="ORF">DM01DRAFT_1339870</name>
</gene>
<dbReference type="InterPro" id="IPR018501">
    <property type="entry name" value="DDT_dom"/>
</dbReference>
<feature type="compositionally biased region" description="Acidic residues" evidence="4">
    <location>
        <begin position="635"/>
        <end position="648"/>
    </location>
</feature>
<evidence type="ECO:0008006" key="9">
    <source>
        <dbReference type="Google" id="ProtNLM"/>
    </source>
</evidence>
<dbReference type="GO" id="GO:0031509">
    <property type="term" value="P:subtelomeric heterochromatin formation"/>
    <property type="evidence" value="ECO:0007669"/>
    <property type="project" value="TreeGrafter"/>
</dbReference>
<feature type="region of interest" description="Disordered" evidence="4">
    <location>
        <begin position="796"/>
        <end position="815"/>
    </location>
</feature>
<evidence type="ECO:0000259" key="6">
    <source>
        <dbReference type="PROSITE" id="PS51136"/>
    </source>
</evidence>
<protein>
    <recommendedName>
        <fullName evidence="9">WAC domain-containing protein</fullName>
    </recommendedName>
</protein>
<dbReference type="CDD" id="cd22249">
    <property type="entry name" value="UDM1_RNF168_RNF169-like"/>
    <property type="match status" value="1"/>
</dbReference>
<feature type="compositionally biased region" description="Basic and acidic residues" evidence="4">
    <location>
        <begin position="803"/>
        <end position="813"/>
    </location>
</feature>
<organism evidence="7 8">
    <name type="scientific">Hesseltinella vesiculosa</name>
    <dbReference type="NCBI Taxonomy" id="101127"/>
    <lineage>
        <taxon>Eukaryota</taxon>
        <taxon>Fungi</taxon>
        <taxon>Fungi incertae sedis</taxon>
        <taxon>Mucoromycota</taxon>
        <taxon>Mucoromycotina</taxon>
        <taxon>Mucoromycetes</taxon>
        <taxon>Mucorales</taxon>
        <taxon>Cunninghamellaceae</taxon>
        <taxon>Hesseltinella</taxon>
    </lineage>
</organism>
<dbReference type="PROSITE" id="PS50827">
    <property type="entry name" value="DDT"/>
    <property type="match status" value="1"/>
</dbReference>
<feature type="region of interest" description="Disordered" evidence="4">
    <location>
        <begin position="440"/>
        <end position="469"/>
    </location>
</feature>
<dbReference type="Pfam" id="PF15613">
    <property type="entry name" value="WSD"/>
    <property type="match status" value="1"/>
</dbReference>
<evidence type="ECO:0000256" key="1">
    <source>
        <dbReference type="ARBA" id="ARBA00004123"/>
    </source>
</evidence>
<dbReference type="PANTHER" id="PTHR32075">
    <property type="entry name" value="ISWI CHROMATIN-REMODELING COMPLEX SUBUNIT YPL216W-RELATED"/>
    <property type="match status" value="1"/>
</dbReference>
<dbReference type="PROSITE" id="PS51136">
    <property type="entry name" value="WAC"/>
    <property type="match status" value="1"/>
</dbReference>